<organism evidence="2 3">
    <name type="scientific">Carboxylicivirga marina</name>
    <dbReference type="NCBI Taxonomy" id="2800988"/>
    <lineage>
        <taxon>Bacteria</taxon>
        <taxon>Pseudomonadati</taxon>
        <taxon>Bacteroidota</taxon>
        <taxon>Bacteroidia</taxon>
        <taxon>Marinilabiliales</taxon>
        <taxon>Marinilabiliaceae</taxon>
        <taxon>Carboxylicivirga</taxon>
    </lineage>
</organism>
<evidence type="ECO:0000313" key="3">
    <source>
        <dbReference type="Proteomes" id="UP000605676"/>
    </source>
</evidence>
<dbReference type="InterPro" id="IPR013196">
    <property type="entry name" value="HTH_11"/>
</dbReference>
<comment type="caution">
    <text evidence="2">The sequence shown here is derived from an EMBL/GenBank/DDBJ whole genome shotgun (WGS) entry which is preliminary data.</text>
</comment>
<gene>
    <name evidence="2" type="ORF">JIV24_19510</name>
</gene>
<proteinExistence type="predicted"/>
<dbReference type="SUPFAM" id="SSF46785">
    <property type="entry name" value="Winged helix' DNA-binding domain"/>
    <property type="match status" value="1"/>
</dbReference>
<evidence type="ECO:0000313" key="2">
    <source>
        <dbReference type="EMBL" id="MBK3519541.1"/>
    </source>
</evidence>
<dbReference type="RefSeq" id="WP_200466760.1">
    <property type="nucleotide sequence ID" value="NZ_JAENRR010000075.1"/>
</dbReference>
<dbReference type="EMBL" id="JAENRR010000075">
    <property type="protein sequence ID" value="MBK3519541.1"/>
    <property type="molecule type" value="Genomic_DNA"/>
</dbReference>
<protein>
    <submittedName>
        <fullName evidence="2">HTH domain-containing protein</fullName>
    </submittedName>
</protein>
<name>A0ABS1HPG9_9BACT</name>
<reference evidence="2 3" key="1">
    <citation type="submission" date="2021-01" db="EMBL/GenBank/DDBJ databases">
        <title>Carboxyliciviraga sp.nov., isolated from coastal sediments.</title>
        <authorList>
            <person name="Lu D."/>
            <person name="Zhang T."/>
        </authorList>
    </citation>
    <scope>NUCLEOTIDE SEQUENCE [LARGE SCALE GENOMIC DNA]</scope>
    <source>
        <strain evidence="2 3">N1Y132</strain>
    </source>
</reference>
<accession>A0ABS1HPG9</accession>
<feature type="domain" description="Helix-turn-helix type 11" evidence="1">
    <location>
        <begin position="11"/>
        <end position="59"/>
    </location>
</feature>
<dbReference type="Pfam" id="PF08279">
    <property type="entry name" value="HTH_11"/>
    <property type="match status" value="1"/>
</dbReference>
<keyword evidence="3" id="KW-1185">Reference proteome</keyword>
<dbReference type="Gene3D" id="1.10.10.10">
    <property type="entry name" value="Winged helix-like DNA-binding domain superfamily/Winged helix DNA-binding domain"/>
    <property type="match status" value="1"/>
</dbReference>
<dbReference type="InterPro" id="IPR036390">
    <property type="entry name" value="WH_DNA-bd_sf"/>
</dbReference>
<dbReference type="InterPro" id="IPR036388">
    <property type="entry name" value="WH-like_DNA-bd_sf"/>
</dbReference>
<dbReference type="Proteomes" id="UP000605676">
    <property type="component" value="Unassembled WGS sequence"/>
</dbReference>
<sequence>MKFIMQMERYERILHLIKRKATGTPQELAKRLNISESSLYDYLRVLKAKGADIEYSNSRQSYVLNNDFVITFGNKTKD</sequence>
<evidence type="ECO:0000259" key="1">
    <source>
        <dbReference type="Pfam" id="PF08279"/>
    </source>
</evidence>